<organism evidence="2 3">
    <name type="scientific">Rathayibacter rubneri</name>
    <dbReference type="NCBI Taxonomy" id="2950106"/>
    <lineage>
        <taxon>Bacteria</taxon>
        <taxon>Bacillati</taxon>
        <taxon>Actinomycetota</taxon>
        <taxon>Actinomycetes</taxon>
        <taxon>Micrococcales</taxon>
        <taxon>Microbacteriaceae</taxon>
        <taxon>Rathayibacter</taxon>
    </lineage>
</organism>
<evidence type="ECO:0000256" key="1">
    <source>
        <dbReference type="SAM" id="Phobius"/>
    </source>
</evidence>
<dbReference type="RefSeq" id="WP_251946694.1">
    <property type="nucleotide sequence ID" value="NZ_JAMRYM010000069.1"/>
</dbReference>
<accession>A0A9X2E3F7</accession>
<name>A0A9X2E3F7_9MICO</name>
<dbReference type="Proteomes" id="UP001155240">
    <property type="component" value="Unassembled WGS sequence"/>
</dbReference>
<feature type="transmembrane region" description="Helical" evidence="1">
    <location>
        <begin position="35"/>
        <end position="54"/>
    </location>
</feature>
<feature type="transmembrane region" description="Helical" evidence="1">
    <location>
        <begin position="99"/>
        <end position="119"/>
    </location>
</feature>
<keyword evidence="1" id="KW-1133">Transmembrane helix</keyword>
<reference evidence="2" key="1">
    <citation type="submission" date="2022-06" db="EMBL/GenBank/DDBJ databases">
        <title>Whole genome shotgun sequencing (WGS) of Rathayibacter sp. ZW T2_19, isolated from stored onions (Allium cepa).</title>
        <authorList>
            <person name="Stoll D.A."/>
            <person name="Huch M."/>
        </authorList>
    </citation>
    <scope>NUCLEOTIDE SEQUENCE</scope>
    <source>
        <strain evidence="2">ZW T2_19</strain>
    </source>
</reference>
<proteinExistence type="predicted"/>
<feature type="transmembrane region" description="Helical" evidence="1">
    <location>
        <begin position="61"/>
        <end position="79"/>
    </location>
</feature>
<sequence length="121" mass="12656">MPAHPAPTADRRARLRAWLRGGSIGPTELSHRGSLLVLLSILLILVPIAILTLAHADAHTALKATVVTITVTALVGALLRVVADARPLPRNDLDRAGKAVGAVAAAFTVLSVVVDWGILRL</sequence>
<keyword evidence="1" id="KW-0812">Transmembrane</keyword>
<dbReference type="EMBL" id="JAMRYM010000069">
    <property type="protein sequence ID" value="MCM6763534.1"/>
    <property type="molecule type" value="Genomic_DNA"/>
</dbReference>
<comment type="caution">
    <text evidence="2">The sequence shown here is derived from an EMBL/GenBank/DDBJ whole genome shotgun (WGS) entry which is preliminary data.</text>
</comment>
<evidence type="ECO:0000313" key="2">
    <source>
        <dbReference type="EMBL" id="MCM6763534.1"/>
    </source>
</evidence>
<protein>
    <submittedName>
        <fullName evidence="2">Uncharacterized protein</fullName>
    </submittedName>
</protein>
<dbReference type="AlphaFoldDB" id="A0A9X2E3F7"/>
<keyword evidence="3" id="KW-1185">Reference proteome</keyword>
<evidence type="ECO:0000313" key="3">
    <source>
        <dbReference type="Proteomes" id="UP001155240"/>
    </source>
</evidence>
<keyword evidence="1" id="KW-0472">Membrane</keyword>
<gene>
    <name evidence="2" type="ORF">NB037_14010</name>
</gene>